<feature type="binding site" evidence="2">
    <location>
        <position position="183"/>
    </location>
    <ligand>
        <name>Zn(2+)</name>
        <dbReference type="ChEBI" id="CHEBI:29105"/>
        <label>2</label>
    </ligand>
</feature>
<feature type="binding site" evidence="2">
    <location>
        <position position="109"/>
    </location>
    <ligand>
        <name>Zn(2+)</name>
        <dbReference type="ChEBI" id="CHEBI:29105"/>
        <label>2</label>
    </ligand>
</feature>
<gene>
    <name evidence="3" type="ORF">GE061_018338</name>
</gene>
<feature type="binding site" evidence="2">
    <location>
        <position position="68"/>
    </location>
    <ligand>
        <name>Zn(2+)</name>
        <dbReference type="ChEBI" id="CHEBI:29105"/>
        <label>2</label>
    </ligand>
</feature>
<reference evidence="3" key="1">
    <citation type="journal article" date="2021" name="Mol. Ecol. Resour.">
        <title>Apolygus lucorum genome provides insights into omnivorousness and mesophyll feeding.</title>
        <authorList>
            <person name="Liu Y."/>
            <person name="Liu H."/>
            <person name="Wang H."/>
            <person name="Huang T."/>
            <person name="Liu B."/>
            <person name="Yang B."/>
            <person name="Yin L."/>
            <person name="Li B."/>
            <person name="Zhang Y."/>
            <person name="Zhang S."/>
            <person name="Jiang F."/>
            <person name="Zhang X."/>
            <person name="Ren Y."/>
            <person name="Wang B."/>
            <person name="Wang S."/>
            <person name="Lu Y."/>
            <person name="Wu K."/>
            <person name="Fan W."/>
            <person name="Wang G."/>
        </authorList>
    </citation>
    <scope>NUCLEOTIDE SEQUENCE</scope>
    <source>
        <strain evidence="3">12Hb</strain>
    </source>
</reference>
<dbReference type="Proteomes" id="UP000466442">
    <property type="component" value="Unassembled WGS sequence"/>
</dbReference>
<name>A0A6A4JJ49_APOLU</name>
<feature type="binding site" evidence="2">
    <location>
        <position position="110"/>
    </location>
    <ligand>
        <name>Zn(2+)</name>
        <dbReference type="ChEBI" id="CHEBI:29105"/>
        <label>2</label>
    </ligand>
</feature>
<evidence type="ECO:0000256" key="2">
    <source>
        <dbReference type="PIRSR" id="PIRSR601952-2"/>
    </source>
</evidence>
<dbReference type="Gene3D" id="3.40.720.10">
    <property type="entry name" value="Alkaline Phosphatase, subunit A"/>
    <property type="match status" value="1"/>
</dbReference>
<keyword evidence="2" id="KW-0460">Magnesium</keyword>
<dbReference type="OrthoDB" id="5818554at2759"/>
<dbReference type="Pfam" id="PF00245">
    <property type="entry name" value="Alk_phosphatase"/>
    <property type="match status" value="1"/>
</dbReference>
<evidence type="ECO:0000313" key="3">
    <source>
        <dbReference type="EMBL" id="KAF6207099.1"/>
    </source>
</evidence>
<keyword evidence="4" id="KW-1185">Reference proteome</keyword>
<comment type="cofactor">
    <cofactor evidence="2">
        <name>Mg(2+)</name>
        <dbReference type="ChEBI" id="CHEBI:18420"/>
    </cofactor>
    <text evidence="2">Binds 1 Mg(2+) ion.</text>
</comment>
<dbReference type="EMBL" id="WIXP02000008">
    <property type="protein sequence ID" value="KAF6207099.1"/>
    <property type="molecule type" value="Genomic_DNA"/>
</dbReference>
<sequence>MFHPKINKCFRLISVPGLFAYSHMDFEADRDRGPKGDPSLAEMTKKALSLLQKNSKGFFLLVESGRIDHAHHYNNPYRALDETLVLEEALLSVLESVDQSETLIVVTSDHSHVLTMGGLATPRGNPIFGIDTKLSDVDGLPYWTLLYGNGPGYTTPRAVPANLTGTEKNAVHSSAVPRQWATHGGEDVPAMAQGPLDSLFSGTMDQTVIAHAIAYAACYPPYAYRCTTNGSAVPPAVKTLNCAPEENSVLKGKPRGGRGGVVLASSVMSEDEKTSAVTPSTASTLFSSSTLFAIMFAIT</sequence>
<evidence type="ECO:0000313" key="4">
    <source>
        <dbReference type="Proteomes" id="UP000466442"/>
    </source>
</evidence>
<dbReference type="CDD" id="cd16012">
    <property type="entry name" value="ALP"/>
    <property type="match status" value="1"/>
</dbReference>
<dbReference type="GO" id="GO:0046872">
    <property type="term" value="F:metal ion binding"/>
    <property type="evidence" value="ECO:0007669"/>
    <property type="project" value="UniProtKB-KW"/>
</dbReference>
<comment type="cofactor">
    <cofactor evidence="2">
        <name>Zn(2+)</name>
        <dbReference type="ChEBI" id="CHEBI:29105"/>
    </cofactor>
    <text evidence="2">Binds 2 Zn(2+) ions.</text>
</comment>
<keyword evidence="2" id="KW-0862">Zinc</keyword>
<dbReference type="PANTHER" id="PTHR11596">
    <property type="entry name" value="ALKALINE PHOSPHATASE"/>
    <property type="match status" value="1"/>
</dbReference>
<protein>
    <recommendedName>
        <fullName evidence="1">alkaline phosphatase</fullName>
        <ecNumber evidence="1">3.1.3.1</ecNumber>
    </recommendedName>
</protein>
<dbReference type="SUPFAM" id="SSF53649">
    <property type="entry name" value="Alkaline phosphatase-like"/>
    <property type="match status" value="1"/>
</dbReference>
<dbReference type="GO" id="GO:0004035">
    <property type="term" value="F:alkaline phosphatase activity"/>
    <property type="evidence" value="ECO:0007669"/>
    <property type="project" value="UniProtKB-EC"/>
</dbReference>
<feature type="binding site" evidence="2">
    <location>
        <position position="72"/>
    </location>
    <ligand>
        <name>Zn(2+)</name>
        <dbReference type="ChEBI" id="CHEBI:29105"/>
        <label>2</label>
    </ligand>
</feature>
<dbReference type="InterPro" id="IPR001952">
    <property type="entry name" value="Alkaline_phosphatase"/>
</dbReference>
<feature type="binding site" evidence="2">
    <location>
        <position position="63"/>
    </location>
    <ligand>
        <name>Mg(2+)</name>
        <dbReference type="ChEBI" id="CHEBI:18420"/>
    </ligand>
</feature>
<keyword evidence="2" id="KW-0479">Metal-binding</keyword>
<organism evidence="3 4">
    <name type="scientific">Apolygus lucorum</name>
    <name type="common">Small green plant bug</name>
    <name type="synonym">Lygocoris lucorum</name>
    <dbReference type="NCBI Taxonomy" id="248454"/>
    <lineage>
        <taxon>Eukaryota</taxon>
        <taxon>Metazoa</taxon>
        <taxon>Ecdysozoa</taxon>
        <taxon>Arthropoda</taxon>
        <taxon>Hexapoda</taxon>
        <taxon>Insecta</taxon>
        <taxon>Pterygota</taxon>
        <taxon>Neoptera</taxon>
        <taxon>Paraneoptera</taxon>
        <taxon>Hemiptera</taxon>
        <taxon>Heteroptera</taxon>
        <taxon>Panheteroptera</taxon>
        <taxon>Cimicomorpha</taxon>
        <taxon>Miridae</taxon>
        <taxon>Mirini</taxon>
        <taxon>Apolygus</taxon>
    </lineage>
</organism>
<dbReference type="InterPro" id="IPR017850">
    <property type="entry name" value="Alkaline_phosphatase_core_sf"/>
</dbReference>
<evidence type="ECO:0000256" key="1">
    <source>
        <dbReference type="ARBA" id="ARBA00012647"/>
    </source>
</evidence>
<dbReference type="EC" id="3.1.3.1" evidence="1"/>
<accession>A0A6A4JJ49</accession>
<comment type="caution">
    <text evidence="3">The sequence shown here is derived from an EMBL/GenBank/DDBJ whole genome shotgun (WGS) entry which is preliminary data.</text>
</comment>
<dbReference type="AlphaFoldDB" id="A0A6A4JJ49"/>
<proteinExistence type="predicted"/>
<dbReference type="SMART" id="SM00098">
    <property type="entry name" value="alkPPc"/>
    <property type="match status" value="1"/>
</dbReference>
<dbReference type="PANTHER" id="PTHR11596:SF91">
    <property type="entry name" value="ALKALINE PHOSPHATASE-RELATED"/>
    <property type="match status" value="1"/>
</dbReference>